<keyword evidence="6" id="KW-0630">Potassium</keyword>
<feature type="transmembrane region" description="Helical" evidence="12">
    <location>
        <begin position="204"/>
        <end position="222"/>
    </location>
</feature>
<dbReference type="RefSeq" id="WP_165703943.1">
    <property type="nucleotide sequence ID" value="NZ_JMCC02000073.1"/>
</dbReference>
<evidence type="ECO:0000256" key="6">
    <source>
        <dbReference type="ARBA" id="ARBA00022958"/>
    </source>
</evidence>
<dbReference type="PANTHER" id="PTHR11537:SF254">
    <property type="entry name" value="POTASSIUM VOLTAGE-GATED CHANNEL PROTEIN SHAB"/>
    <property type="match status" value="1"/>
</dbReference>
<dbReference type="InterPro" id="IPR036291">
    <property type="entry name" value="NAD(P)-bd_dom_sf"/>
</dbReference>
<dbReference type="SUPFAM" id="SSF81324">
    <property type="entry name" value="Voltage-gated potassium channels"/>
    <property type="match status" value="1"/>
</dbReference>
<dbReference type="Pfam" id="PF22614">
    <property type="entry name" value="Slo-like_RCK"/>
    <property type="match status" value="1"/>
</dbReference>
<keyword evidence="8" id="KW-0406">Ion transport</keyword>
<keyword evidence="3" id="KW-0633">Potassium transport</keyword>
<dbReference type="InterPro" id="IPR003148">
    <property type="entry name" value="RCK_N"/>
</dbReference>
<evidence type="ECO:0000256" key="4">
    <source>
        <dbReference type="ARBA" id="ARBA00022692"/>
    </source>
</evidence>
<evidence type="ECO:0000256" key="2">
    <source>
        <dbReference type="ARBA" id="ARBA00022448"/>
    </source>
</evidence>
<evidence type="ECO:0000256" key="10">
    <source>
        <dbReference type="ARBA" id="ARBA00023303"/>
    </source>
</evidence>
<dbReference type="Pfam" id="PF00520">
    <property type="entry name" value="Ion_trans"/>
    <property type="match status" value="1"/>
</dbReference>
<evidence type="ECO:0000256" key="9">
    <source>
        <dbReference type="ARBA" id="ARBA00023136"/>
    </source>
</evidence>
<evidence type="ECO:0000313" key="16">
    <source>
        <dbReference type="Proteomes" id="UP000031599"/>
    </source>
</evidence>
<accession>A0A0C2D2P7</accession>
<evidence type="ECO:0000256" key="7">
    <source>
        <dbReference type="ARBA" id="ARBA00022989"/>
    </source>
</evidence>
<keyword evidence="5" id="KW-0631">Potassium channel</keyword>
<evidence type="ECO:0000256" key="8">
    <source>
        <dbReference type="ARBA" id="ARBA00023065"/>
    </source>
</evidence>
<evidence type="ECO:0000256" key="1">
    <source>
        <dbReference type="ARBA" id="ARBA00004141"/>
    </source>
</evidence>
<feature type="domain" description="Ion transport" evidence="13">
    <location>
        <begin position="30"/>
        <end position="252"/>
    </location>
</feature>
<dbReference type="GO" id="GO:0005249">
    <property type="term" value="F:voltage-gated potassium channel activity"/>
    <property type="evidence" value="ECO:0007669"/>
    <property type="project" value="InterPro"/>
</dbReference>
<dbReference type="PANTHER" id="PTHR11537">
    <property type="entry name" value="VOLTAGE-GATED POTASSIUM CHANNEL"/>
    <property type="match status" value="1"/>
</dbReference>
<dbReference type="Proteomes" id="UP000031599">
    <property type="component" value="Unassembled WGS sequence"/>
</dbReference>
<dbReference type="AlphaFoldDB" id="A0A0C2D2P7"/>
<sequence>MAARIRSAERSPVETLRSWLHDENDPGWAITQVVVTILILSSVAILGAEIWWDDDSLLLARLEIFDKVVLWLLVVELSARVLTYQPPETVFYAGSPTQRIYWEVVGRLRFLTGPLNLIDLLSVLAVVPALRSLRALRLLRLLRSTRVFQYSSPFSGLARALTDNRLPFIFALSFLGVVVVTFGTTIYMIERHANDGITTLADGLWWSIVTLTTVGFGDIAPVTSVGRMVAAVLMVLGMFTLALFAGIVGNTMLNVVMTMRQEEFRMSGYVDHVVVCGYDPAAKSLLADLTAELGSTYADRMVVFAKGERPADLPSDFSWVSGEAARESELAKVRMDKAAIAVIVAEHGVSAQTADATTVLTAFTIRRYVARHCADRARPLYLLAEILDSENAGHAQTAGCDEVIETKRVGYALLAHATSMPGTAEVLSRVAERGAQSLYVSRKGIAEAGTFLQVLEDLKLSHGVLVVGYRDLKTGAHHVNPDATQMIPAGSKVLYFSSRAEPEL</sequence>
<dbReference type="SUPFAM" id="SSF51735">
    <property type="entry name" value="NAD(P)-binding Rossmann-fold domains"/>
    <property type="match status" value="1"/>
</dbReference>
<feature type="transmembrane region" description="Helical" evidence="12">
    <location>
        <begin position="229"/>
        <end position="253"/>
    </location>
</feature>
<name>A0A0C2D2P7_9BACT</name>
<feature type="domain" description="RCK N-terminal" evidence="14">
    <location>
        <begin position="271"/>
        <end position="368"/>
    </location>
</feature>
<dbReference type="GO" id="GO:0001508">
    <property type="term" value="P:action potential"/>
    <property type="evidence" value="ECO:0007669"/>
    <property type="project" value="TreeGrafter"/>
</dbReference>
<dbReference type="GO" id="GO:0008076">
    <property type="term" value="C:voltage-gated potassium channel complex"/>
    <property type="evidence" value="ECO:0007669"/>
    <property type="project" value="InterPro"/>
</dbReference>
<dbReference type="InterPro" id="IPR005821">
    <property type="entry name" value="Ion_trans_dom"/>
</dbReference>
<dbReference type="Gene3D" id="1.10.287.70">
    <property type="match status" value="1"/>
</dbReference>
<evidence type="ECO:0000256" key="3">
    <source>
        <dbReference type="ARBA" id="ARBA00022538"/>
    </source>
</evidence>
<keyword evidence="2" id="KW-0813">Transport</keyword>
<keyword evidence="7 12" id="KW-1133">Transmembrane helix</keyword>
<feature type="transmembrane region" description="Helical" evidence="12">
    <location>
        <begin position="115"/>
        <end position="133"/>
    </location>
</feature>
<proteinExistence type="predicted"/>
<dbReference type="EMBL" id="JMCC02000073">
    <property type="protein sequence ID" value="KIG14407.1"/>
    <property type="molecule type" value="Genomic_DNA"/>
</dbReference>
<dbReference type="PRINTS" id="PR00169">
    <property type="entry name" value="KCHANNEL"/>
</dbReference>
<organism evidence="15 16">
    <name type="scientific">Enhygromyxa salina</name>
    <dbReference type="NCBI Taxonomy" id="215803"/>
    <lineage>
        <taxon>Bacteria</taxon>
        <taxon>Pseudomonadati</taxon>
        <taxon>Myxococcota</taxon>
        <taxon>Polyangia</taxon>
        <taxon>Nannocystales</taxon>
        <taxon>Nannocystaceae</taxon>
        <taxon>Enhygromyxa</taxon>
    </lineage>
</organism>
<keyword evidence="4 12" id="KW-0812">Transmembrane</keyword>
<evidence type="ECO:0000256" key="12">
    <source>
        <dbReference type="SAM" id="Phobius"/>
    </source>
</evidence>
<evidence type="ECO:0000313" key="15">
    <source>
        <dbReference type="EMBL" id="KIG14407.1"/>
    </source>
</evidence>
<keyword evidence="10" id="KW-0407">Ion channel</keyword>
<feature type="transmembrane region" description="Helical" evidence="12">
    <location>
        <begin position="28"/>
        <end position="52"/>
    </location>
</feature>
<gene>
    <name evidence="15" type="ORF">DB30_06750</name>
</gene>
<comment type="caution">
    <text evidence="15">The sequence shown here is derived from an EMBL/GenBank/DDBJ whole genome shotgun (WGS) entry which is preliminary data.</text>
</comment>
<evidence type="ECO:0000259" key="13">
    <source>
        <dbReference type="Pfam" id="PF00520"/>
    </source>
</evidence>
<evidence type="ECO:0000259" key="14">
    <source>
        <dbReference type="Pfam" id="PF22614"/>
    </source>
</evidence>
<dbReference type="Gene3D" id="3.40.50.720">
    <property type="entry name" value="NAD(P)-binding Rossmann-like Domain"/>
    <property type="match status" value="1"/>
</dbReference>
<evidence type="ECO:0000256" key="11">
    <source>
        <dbReference type="ARBA" id="ARBA00029579"/>
    </source>
</evidence>
<protein>
    <recommendedName>
        <fullName evidence="11">BK channel</fullName>
    </recommendedName>
</protein>
<comment type="subcellular location">
    <subcellularLocation>
        <location evidence="1">Membrane</location>
        <topology evidence="1">Multi-pass membrane protein</topology>
    </subcellularLocation>
</comment>
<keyword evidence="9 12" id="KW-0472">Membrane</keyword>
<dbReference type="InterPro" id="IPR028325">
    <property type="entry name" value="VG_K_chnl"/>
</dbReference>
<feature type="transmembrane region" description="Helical" evidence="12">
    <location>
        <begin position="168"/>
        <end position="189"/>
    </location>
</feature>
<evidence type="ECO:0000256" key="5">
    <source>
        <dbReference type="ARBA" id="ARBA00022826"/>
    </source>
</evidence>
<reference evidence="15 16" key="1">
    <citation type="submission" date="2014-12" db="EMBL/GenBank/DDBJ databases">
        <title>Genome assembly of Enhygromyxa salina DSM 15201.</title>
        <authorList>
            <person name="Sharma G."/>
            <person name="Subramanian S."/>
        </authorList>
    </citation>
    <scope>NUCLEOTIDE SEQUENCE [LARGE SCALE GENOMIC DNA]</scope>
    <source>
        <strain evidence="15 16">DSM 15201</strain>
    </source>
</reference>